<evidence type="ECO:0000256" key="3">
    <source>
        <dbReference type="ARBA" id="ARBA00022603"/>
    </source>
</evidence>
<dbReference type="Proteomes" id="UP000677228">
    <property type="component" value="Unassembled WGS sequence"/>
</dbReference>
<evidence type="ECO:0000256" key="5">
    <source>
        <dbReference type="ARBA" id="ARBA00022691"/>
    </source>
</evidence>
<dbReference type="InterPro" id="IPR001678">
    <property type="entry name" value="MeTrfase_RsmB-F_NOP2_dom"/>
</dbReference>
<feature type="non-terminal residue" evidence="14">
    <location>
        <position position="1"/>
    </location>
</feature>
<evidence type="ECO:0000259" key="12">
    <source>
        <dbReference type="PROSITE" id="PS51686"/>
    </source>
</evidence>
<dbReference type="AlphaFoldDB" id="A0A8S2X2I1"/>
<dbReference type="PROSITE" id="PS51686">
    <property type="entry name" value="SAM_MT_RSMB_NOP"/>
    <property type="match status" value="1"/>
</dbReference>
<comment type="caution">
    <text evidence="14">The sequence shown here is derived from an EMBL/GenBank/DDBJ whole genome shotgun (WGS) entry which is preliminary data.</text>
</comment>
<evidence type="ECO:0000313" key="14">
    <source>
        <dbReference type="EMBL" id="CAF4474655.1"/>
    </source>
</evidence>
<dbReference type="GO" id="GO:0005762">
    <property type="term" value="C:mitochondrial large ribosomal subunit"/>
    <property type="evidence" value="ECO:0007669"/>
    <property type="project" value="TreeGrafter"/>
</dbReference>
<evidence type="ECO:0000256" key="9">
    <source>
        <dbReference type="ARBA" id="ARBA00042050"/>
    </source>
</evidence>
<evidence type="ECO:0000256" key="6">
    <source>
        <dbReference type="ARBA" id="ARBA00022884"/>
    </source>
</evidence>
<keyword evidence="8" id="KW-0496">Mitochondrion</keyword>
<dbReference type="PANTHER" id="PTHR22808:SF3">
    <property type="entry name" value="5-METHYLCYTOSINE RRNA METHYLTRANSFERASE NSUN4"/>
    <property type="match status" value="1"/>
</dbReference>
<dbReference type="GO" id="GO:0008173">
    <property type="term" value="F:RNA methyltransferase activity"/>
    <property type="evidence" value="ECO:0007669"/>
    <property type="project" value="InterPro"/>
</dbReference>
<evidence type="ECO:0000313" key="13">
    <source>
        <dbReference type="EMBL" id="CAF1639850.1"/>
    </source>
</evidence>
<dbReference type="PANTHER" id="PTHR22808">
    <property type="entry name" value="NCL1 YEAST -RELATED NOL1/NOP2/FMU SUN DOMAIN-CONTAINING"/>
    <property type="match status" value="1"/>
</dbReference>
<keyword evidence="4 11" id="KW-0808">Transferase</keyword>
<comment type="subcellular location">
    <subcellularLocation>
        <location evidence="1">Mitochondrion</location>
    </subcellularLocation>
</comment>
<evidence type="ECO:0000256" key="4">
    <source>
        <dbReference type="ARBA" id="ARBA00022679"/>
    </source>
</evidence>
<comment type="caution">
    <text evidence="11">Lacks conserved residue(s) required for the propagation of feature annotation.</text>
</comment>
<dbReference type="GO" id="GO:0031167">
    <property type="term" value="P:rRNA methylation"/>
    <property type="evidence" value="ECO:0007669"/>
    <property type="project" value="TreeGrafter"/>
</dbReference>
<name>A0A8S2X2I1_9BILA</name>
<accession>A0A8S2X2I1</accession>
<feature type="binding site" evidence="11">
    <location>
        <position position="6"/>
    </location>
    <ligand>
        <name>S-adenosyl-L-methionine</name>
        <dbReference type="ChEBI" id="CHEBI:59789"/>
    </ligand>
</feature>
<dbReference type="InterPro" id="IPR029063">
    <property type="entry name" value="SAM-dependent_MTases_sf"/>
</dbReference>
<keyword evidence="7" id="KW-0809">Transit peptide</keyword>
<dbReference type="GO" id="GO:0003723">
    <property type="term" value="F:RNA binding"/>
    <property type="evidence" value="ECO:0007669"/>
    <property type="project" value="UniProtKB-UniRule"/>
</dbReference>
<evidence type="ECO:0000256" key="2">
    <source>
        <dbReference type="ARBA" id="ARBA00022552"/>
    </source>
</evidence>
<sequence length="183" mass="21358">NLTCNDLSYSRWKRLHEVFKLTLPKDVLEKVKFSKRDARAFGTDLPNTFDRVLVDVPCTTDRHALLTEFNIFSKRRIKERVDLPEYQRAILESAIKTCKPGGVIVYSTCSLAPAQNDGVVERAIENVYAKKRIKCQIISTKNIEKRYSYFFEFYQHSRYGTLVLPHISNNFGPLYFVKIRRIS</sequence>
<reference evidence="14" key="1">
    <citation type="submission" date="2021-02" db="EMBL/GenBank/DDBJ databases">
        <authorList>
            <person name="Nowell W R."/>
        </authorList>
    </citation>
    <scope>NUCLEOTIDE SEQUENCE</scope>
</reference>
<feature type="active site" description="Nucleophile" evidence="11">
    <location>
        <position position="109"/>
    </location>
</feature>
<evidence type="ECO:0000256" key="7">
    <source>
        <dbReference type="ARBA" id="ARBA00022946"/>
    </source>
</evidence>
<keyword evidence="2" id="KW-0698">rRNA processing</keyword>
<dbReference type="Gene3D" id="3.40.50.150">
    <property type="entry name" value="Vaccinia Virus protein VP39"/>
    <property type="match status" value="1"/>
</dbReference>
<keyword evidence="3 11" id="KW-0489">Methyltransferase</keyword>
<dbReference type="Proteomes" id="UP000682733">
    <property type="component" value="Unassembled WGS sequence"/>
</dbReference>
<dbReference type="CDD" id="cd02440">
    <property type="entry name" value="AdoMet_MTases"/>
    <property type="match status" value="1"/>
</dbReference>
<dbReference type="Pfam" id="PF01189">
    <property type="entry name" value="Methyltr_RsmB-F"/>
    <property type="match status" value="1"/>
</dbReference>
<dbReference type="EMBL" id="CAJOBA010088733">
    <property type="protein sequence ID" value="CAF4474655.1"/>
    <property type="molecule type" value="Genomic_DNA"/>
</dbReference>
<evidence type="ECO:0000256" key="11">
    <source>
        <dbReference type="PROSITE-ProRule" id="PRU01023"/>
    </source>
</evidence>
<comment type="catalytic activity">
    <reaction evidence="10">
        <text>a cytidine in rRNA + S-adenosyl-L-methionine = a 5-methylcytidine in rRNA + S-adenosyl-L-homocysteine + H(+)</text>
        <dbReference type="Rhea" id="RHEA:61484"/>
        <dbReference type="Rhea" id="RHEA-COMP:15836"/>
        <dbReference type="Rhea" id="RHEA-COMP:15837"/>
        <dbReference type="ChEBI" id="CHEBI:15378"/>
        <dbReference type="ChEBI" id="CHEBI:57856"/>
        <dbReference type="ChEBI" id="CHEBI:59789"/>
        <dbReference type="ChEBI" id="CHEBI:74483"/>
        <dbReference type="ChEBI" id="CHEBI:82748"/>
    </reaction>
</comment>
<dbReference type="PRINTS" id="PR02008">
    <property type="entry name" value="RCMTFAMILY"/>
</dbReference>
<keyword evidence="5 11" id="KW-0949">S-adenosyl-L-methionine</keyword>
<gene>
    <name evidence="13" type="ORF">OVA965_LOCUS44211</name>
    <name evidence="14" type="ORF">TMI583_LOCUS46863</name>
</gene>
<feature type="domain" description="SAM-dependent MTase RsmB/NOP-type" evidence="12">
    <location>
        <begin position="1"/>
        <end position="182"/>
    </location>
</feature>
<evidence type="ECO:0000256" key="1">
    <source>
        <dbReference type="ARBA" id="ARBA00004173"/>
    </source>
</evidence>
<evidence type="ECO:0000256" key="8">
    <source>
        <dbReference type="ARBA" id="ARBA00023128"/>
    </source>
</evidence>
<dbReference type="SUPFAM" id="SSF53335">
    <property type="entry name" value="S-adenosyl-L-methionine-dependent methyltransferases"/>
    <property type="match status" value="1"/>
</dbReference>
<comment type="similarity">
    <text evidence="11">Belongs to the class I-like SAM-binding methyltransferase superfamily. RsmB/NOP family.</text>
</comment>
<feature type="binding site" evidence="11">
    <location>
        <position position="37"/>
    </location>
    <ligand>
        <name>S-adenosyl-L-methionine</name>
        <dbReference type="ChEBI" id="CHEBI:59789"/>
    </ligand>
</feature>
<feature type="binding site" evidence="11">
    <location>
        <position position="55"/>
    </location>
    <ligand>
        <name>S-adenosyl-L-methionine</name>
        <dbReference type="ChEBI" id="CHEBI:59789"/>
    </ligand>
</feature>
<evidence type="ECO:0000256" key="10">
    <source>
        <dbReference type="ARBA" id="ARBA00049302"/>
    </source>
</evidence>
<protein>
    <recommendedName>
        <fullName evidence="9">NOL1/NOP2/Sun domain family member 4</fullName>
    </recommendedName>
</protein>
<organism evidence="14 15">
    <name type="scientific">Didymodactylos carnosus</name>
    <dbReference type="NCBI Taxonomy" id="1234261"/>
    <lineage>
        <taxon>Eukaryota</taxon>
        <taxon>Metazoa</taxon>
        <taxon>Spiralia</taxon>
        <taxon>Gnathifera</taxon>
        <taxon>Rotifera</taxon>
        <taxon>Eurotatoria</taxon>
        <taxon>Bdelloidea</taxon>
        <taxon>Philodinida</taxon>
        <taxon>Philodinidae</taxon>
        <taxon>Didymodactylos</taxon>
    </lineage>
</organism>
<dbReference type="InterPro" id="IPR049560">
    <property type="entry name" value="MeTrfase_RsmB-F_NOP2_cat"/>
</dbReference>
<evidence type="ECO:0000313" key="15">
    <source>
        <dbReference type="Proteomes" id="UP000682733"/>
    </source>
</evidence>
<keyword evidence="6 11" id="KW-0694">RNA-binding</keyword>
<proteinExistence type="inferred from homology"/>
<dbReference type="InterPro" id="IPR023267">
    <property type="entry name" value="RCMT"/>
</dbReference>
<dbReference type="EMBL" id="CAJNOK010062020">
    <property type="protein sequence ID" value="CAF1639850.1"/>
    <property type="molecule type" value="Genomic_DNA"/>
</dbReference>